<evidence type="ECO:0000313" key="4">
    <source>
        <dbReference type="Proteomes" id="UP000276770"/>
    </source>
</evidence>
<reference evidence="3 4" key="1">
    <citation type="submission" date="2018-10" db="EMBL/GenBank/DDBJ databases">
        <title>Falsibacillus sp. genome draft.</title>
        <authorList>
            <person name="Shi S."/>
        </authorList>
    </citation>
    <scope>NUCLEOTIDE SEQUENCE [LARGE SCALE GENOMIC DNA]</scope>
    <source>
        <strain evidence="3 4">GY 10110</strain>
    </source>
</reference>
<comment type="caution">
    <text evidence="3">The sequence shown here is derived from an EMBL/GenBank/DDBJ whole genome shotgun (WGS) entry which is preliminary data.</text>
</comment>
<protein>
    <submittedName>
        <fullName evidence="3">Uncharacterized protein</fullName>
    </submittedName>
</protein>
<proteinExistence type="predicted"/>
<name>A0A3L7JQ64_9BACI</name>
<evidence type="ECO:0000256" key="1">
    <source>
        <dbReference type="SAM" id="MobiDB-lite"/>
    </source>
</evidence>
<dbReference type="EMBL" id="RCVZ01000018">
    <property type="protein sequence ID" value="RLQ92415.1"/>
    <property type="molecule type" value="Genomic_DNA"/>
</dbReference>
<dbReference type="Proteomes" id="UP000276770">
    <property type="component" value="Unassembled WGS sequence"/>
</dbReference>
<feature type="region of interest" description="Disordered" evidence="1">
    <location>
        <begin position="46"/>
        <end position="66"/>
    </location>
</feature>
<gene>
    <name evidence="3" type="ORF">D9X91_19410</name>
</gene>
<evidence type="ECO:0000256" key="2">
    <source>
        <dbReference type="SAM" id="Phobius"/>
    </source>
</evidence>
<dbReference type="AlphaFoldDB" id="A0A3L7JQ64"/>
<feature type="transmembrane region" description="Helical" evidence="2">
    <location>
        <begin position="15"/>
        <end position="36"/>
    </location>
</feature>
<keyword evidence="2" id="KW-1133">Transmembrane helix</keyword>
<accession>A0A3L7JQ64</accession>
<keyword evidence="2" id="KW-0472">Membrane</keyword>
<feature type="compositionally biased region" description="Basic and acidic residues" evidence="1">
    <location>
        <begin position="56"/>
        <end position="66"/>
    </location>
</feature>
<keyword evidence="4" id="KW-1185">Reference proteome</keyword>
<evidence type="ECO:0000313" key="3">
    <source>
        <dbReference type="EMBL" id="RLQ92415.1"/>
    </source>
</evidence>
<keyword evidence="2" id="KW-0812">Transmembrane</keyword>
<organism evidence="3 4">
    <name type="scientific">Falsibacillus albus</name>
    <dbReference type="NCBI Taxonomy" id="2478915"/>
    <lineage>
        <taxon>Bacteria</taxon>
        <taxon>Bacillati</taxon>
        <taxon>Bacillota</taxon>
        <taxon>Bacilli</taxon>
        <taxon>Bacillales</taxon>
        <taxon>Bacillaceae</taxon>
        <taxon>Falsibacillus</taxon>
    </lineage>
</organism>
<sequence length="66" mass="7601">MKRGAIIPMIHSFKITIVVLIAICVVYALFLVLAYFRGQKRLKRMNNENNMSRGGSHSEHVEKQNK</sequence>